<sequence length="592" mass="62106">MPPWSAYEQQSSGSAPHSPAAPPRSPARALDDSGSHLSAFPTPPPSLPASSPGSPETPISAARELPAVLSTSASTPPIDVDMPPSLPSPAGPRRRKKRVESDFLPSGLANLDEHSGQVFPGMPSSLKSGVPFPAPADDRTKSTSRSREGTSGRSESRKRASHSTTSTTSTRKTERRQVRYSFPGLDHLVSPGPHASPHRPRSSSTGSSRARSPTSTPRKSSASQTGRTPRRSSHKSEAHPAPHPPEQQRRRSASYSTPATSSPFFRRSSSASSYAIQRRQSTASSGADDFALLPAASAPFLRPLVNAFAFFVVSAVAAMTISAVLATSFSLTFYDDCTRRVGSVQRTLGGSIEGVRAGMGRVLGNARGALDLAVRAAGAGPKLAPAAHDSAVNLDVDVDVEAADRRRTTIPTVPQAQEPELETEEAPEGGTGRAKRTRSTSAQADAFAPAAAAPSSKRRRAFSRNQAAPQAFTPTGTSGHSTPRVYPEGDDGDEPGAGAATPGWRTDDDDGAALPFRVPHSTPRSSRAASPHRDRTGPHASGRAKASLPPRPPLAVLIPSIVFALLFTLSKVLFQAWKGRNGGPCATGRARY</sequence>
<name>A0A5C5G0Z8_9BASI</name>
<gene>
    <name evidence="3" type="ORF">DMC30DRAFT_135907</name>
</gene>
<dbReference type="Proteomes" id="UP000311382">
    <property type="component" value="Unassembled WGS sequence"/>
</dbReference>
<keyword evidence="4" id="KW-1185">Reference proteome</keyword>
<evidence type="ECO:0000313" key="4">
    <source>
        <dbReference type="Proteomes" id="UP000311382"/>
    </source>
</evidence>
<comment type="caution">
    <text evidence="3">The sequence shown here is derived from an EMBL/GenBank/DDBJ whole genome shotgun (WGS) entry which is preliminary data.</text>
</comment>
<dbReference type="OrthoDB" id="2538288at2759"/>
<proteinExistence type="predicted"/>
<feature type="compositionally biased region" description="Low complexity" evidence="1">
    <location>
        <begin position="202"/>
        <end position="223"/>
    </location>
</feature>
<feature type="compositionally biased region" description="Basic and acidic residues" evidence="1">
    <location>
        <begin position="136"/>
        <end position="158"/>
    </location>
</feature>
<reference evidence="3 4" key="1">
    <citation type="submission" date="2019-03" db="EMBL/GenBank/DDBJ databases">
        <title>Rhodosporidium diobovatum UCD-FST 08-225 genome sequencing, assembly, and annotation.</title>
        <authorList>
            <person name="Fakankun I.U."/>
            <person name="Fristensky B."/>
            <person name="Levin D.B."/>
        </authorList>
    </citation>
    <scope>NUCLEOTIDE SEQUENCE [LARGE SCALE GENOMIC DNA]</scope>
    <source>
        <strain evidence="3 4">UCD-FST 08-225</strain>
    </source>
</reference>
<feature type="compositionally biased region" description="Low complexity" evidence="1">
    <location>
        <begin position="253"/>
        <end position="272"/>
    </location>
</feature>
<accession>A0A5C5G0Z8</accession>
<feature type="region of interest" description="Disordered" evidence="1">
    <location>
        <begin position="1"/>
        <end position="272"/>
    </location>
</feature>
<feature type="compositionally biased region" description="Low complexity" evidence="1">
    <location>
        <begin position="441"/>
        <end position="455"/>
    </location>
</feature>
<feature type="region of interest" description="Disordered" evidence="1">
    <location>
        <begin position="405"/>
        <end position="551"/>
    </location>
</feature>
<keyword evidence="2" id="KW-0472">Membrane</keyword>
<dbReference type="EMBL" id="SOZI01000023">
    <property type="protein sequence ID" value="TNY22585.1"/>
    <property type="molecule type" value="Genomic_DNA"/>
</dbReference>
<protein>
    <submittedName>
        <fullName evidence="3">Uncharacterized protein</fullName>
    </submittedName>
</protein>
<feature type="transmembrane region" description="Helical" evidence="2">
    <location>
        <begin position="554"/>
        <end position="574"/>
    </location>
</feature>
<keyword evidence="2" id="KW-0812">Transmembrane</keyword>
<feature type="compositionally biased region" description="Polar residues" evidence="1">
    <location>
        <begin position="465"/>
        <end position="481"/>
    </location>
</feature>
<evidence type="ECO:0000256" key="1">
    <source>
        <dbReference type="SAM" id="MobiDB-lite"/>
    </source>
</evidence>
<keyword evidence="2" id="KW-1133">Transmembrane helix</keyword>
<feature type="transmembrane region" description="Helical" evidence="2">
    <location>
        <begin position="307"/>
        <end position="334"/>
    </location>
</feature>
<evidence type="ECO:0000256" key="2">
    <source>
        <dbReference type="SAM" id="Phobius"/>
    </source>
</evidence>
<dbReference type="AlphaFoldDB" id="A0A5C5G0Z8"/>
<organism evidence="3 4">
    <name type="scientific">Rhodotorula diobovata</name>
    <dbReference type="NCBI Taxonomy" id="5288"/>
    <lineage>
        <taxon>Eukaryota</taxon>
        <taxon>Fungi</taxon>
        <taxon>Dikarya</taxon>
        <taxon>Basidiomycota</taxon>
        <taxon>Pucciniomycotina</taxon>
        <taxon>Microbotryomycetes</taxon>
        <taxon>Sporidiobolales</taxon>
        <taxon>Sporidiobolaceae</taxon>
        <taxon>Rhodotorula</taxon>
    </lineage>
</organism>
<evidence type="ECO:0000313" key="3">
    <source>
        <dbReference type="EMBL" id="TNY22585.1"/>
    </source>
</evidence>